<dbReference type="InterPro" id="IPR029063">
    <property type="entry name" value="SAM-dependent_MTases_sf"/>
</dbReference>
<dbReference type="PANTHER" id="PTHR44307">
    <property type="entry name" value="PHOSPHOETHANOLAMINE METHYLTRANSFERASE"/>
    <property type="match status" value="1"/>
</dbReference>
<evidence type="ECO:0000256" key="3">
    <source>
        <dbReference type="ARBA" id="ARBA00022603"/>
    </source>
</evidence>
<dbReference type="GO" id="GO:0000234">
    <property type="term" value="F:phosphoethanolamine N-methyltransferase activity"/>
    <property type="evidence" value="ECO:0007669"/>
    <property type="project" value="UniProtKB-EC"/>
</dbReference>
<dbReference type="AlphaFoldDB" id="A0A1D2M0P0"/>
<dbReference type="STRING" id="48709.A0A1D2M0P0"/>
<dbReference type="OMA" id="HYNNAFI"/>
<dbReference type="EC" id="2.1.1.103" evidence="5"/>
<accession>A0A1D2M0P0</accession>
<proteinExistence type="predicted"/>
<dbReference type="Gene3D" id="3.40.50.150">
    <property type="entry name" value="Vaccinia Virus protein VP39"/>
    <property type="match status" value="1"/>
</dbReference>
<gene>
    <name evidence="9" type="ORF">Ocin01_20158</name>
</gene>
<dbReference type="Proteomes" id="UP000094527">
    <property type="component" value="Unassembled WGS sequence"/>
</dbReference>
<dbReference type="EMBL" id="LJIJ01008475">
    <property type="protein sequence ID" value="ODM86524.1"/>
    <property type="molecule type" value="Genomic_DNA"/>
</dbReference>
<evidence type="ECO:0000313" key="10">
    <source>
        <dbReference type="Proteomes" id="UP000094527"/>
    </source>
</evidence>
<name>A0A1D2M0P0_ORCCI</name>
<dbReference type="SUPFAM" id="SSF53335">
    <property type="entry name" value="S-adenosyl-L-methionine-dependent methyltransferases"/>
    <property type="match status" value="1"/>
</dbReference>
<comment type="catalytic activity">
    <reaction evidence="6">
        <text>N,N-dimethylethanolamine phosphate + S-adenosyl-L-methionine = phosphocholine + S-adenosyl-L-homocysteine + H(+)</text>
        <dbReference type="Rhea" id="RHEA:25325"/>
        <dbReference type="ChEBI" id="CHEBI:15378"/>
        <dbReference type="ChEBI" id="CHEBI:57856"/>
        <dbReference type="ChEBI" id="CHEBI:58641"/>
        <dbReference type="ChEBI" id="CHEBI:59789"/>
        <dbReference type="ChEBI" id="CHEBI:295975"/>
        <dbReference type="EC" id="2.1.1.103"/>
    </reaction>
    <physiologicalReaction direction="left-to-right" evidence="6">
        <dbReference type="Rhea" id="RHEA:25326"/>
    </physiologicalReaction>
</comment>
<evidence type="ECO:0000313" key="9">
    <source>
        <dbReference type="EMBL" id="ODM86524.1"/>
    </source>
</evidence>
<comment type="pathway">
    <text evidence="2">Lipid metabolism.</text>
</comment>
<reference evidence="9 10" key="1">
    <citation type="journal article" date="2016" name="Genome Biol. Evol.">
        <title>Gene Family Evolution Reflects Adaptation to Soil Environmental Stressors in the Genome of the Collembolan Orchesella cincta.</title>
        <authorList>
            <person name="Faddeeva-Vakhrusheva A."/>
            <person name="Derks M.F."/>
            <person name="Anvar S.Y."/>
            <person name="Agamennone V."/>
            <person name="Suring W."/>
            <person name="Smit S."/>
            <person name="van Straalen N.M."/>
            <person name="Roelofs D."/>
        </authorList>
    </citation>
    <scope>NUCLEOTIDE SEQUENCE [LARGE SCALE GENOMIC DNA]</scope>
    <source>
        <tissue evidence="9">Mixed pool</tissue>
    </source>
</reference>
<dbReference type="GO" id="GO:0032259">
    <property type="term" value="P:methylation"/>
    <property type="evidence" value="ECO:0007669"/>
    <property type="project" value="UniProtKB-KW"/>
</dbReference>
<protein>
    <recommendedName>
        <fullName evidence="5">phosphoethanolamine N-methyltransferase</fullName>
        <ecNumber evidence="5">2.1.1.103</ecNumber>
    </recommendedName>
</protein>
<dbReference type="PANTHER" id="PTHR44307:SF2">
    <property type="entry name" value="PHOSPHOETHANOLAMINE METHYLTRANSFERASE ISOFORM X1"/>
    <property type="match status" value="1"/>
</dbReference>
<dbReference type="InterPro" id="IPR025714">
    <property type="entry name" value="Methyltranfer_dom"/>
</dbReference>
<feature type="domain" description="Methyltransferase" evidence="8">
    <location>
        <begin position="30"/>
        <end position="94"/>
    </location>
</feature>
<organism evidence="9 10">
    <name type="scientific">Orchesella cincta</name>
    <name type="common">Springtail</name>
    <name type="synonym">Podura cincta</name>
    <dbReference type="NCBI Taxonomy" id="48709"/>
    <lineage>
        <taxon>Eukaryota</taxon>
        <taxon>Metazoa</taxon>
        <taxon>Ecdysozoa</taxon>
        <taxon>Arthropoda</taxon>
        <taxon>Hexapoda</taxon>
        <taxon>Collembola</taxon>
        <taxon>Entomobryomorpha</taxon>
        <taxon>Entomobryoidea</taxon>
        <taxon>Orchesellidae</taxon>
        <taxon>Orchesellinae</taxon>
        <taxon>Orchesella</taxon>
    </lineage>
</organism>
<keyword evidence="10" id="KW-1185">Reference proteome</keyword>
<dbReference type="OrthoDB" id="8300214at2759"/>
<evidence type="ECO:0000256" key="6">
    <source>
        <dbReference type="ARBA" id="ARBA00047619"/>
    </source>
</evidence>
<comment type="catalytic activity">
    <reaction evidence="7">
        <text>N-methylethanolamine phosphate + S-adenosyl-L-methionine = N,N-dimethylethanolamine phosphate + S-adenosyl-L-homocysteine + H(+)</text>
        <dbReference type="Rhea" id="RHEA:25321"/>
        <dbReference type="ChEBI" id="CHEBI:15378"/>
        <dbReference type="ChEBI" id="CHEBI:57781"/>
        <dbReference type="ChEBI" id="CHEBI:57856"/>
        <dbReference type="ChEBI" id="CHEBI:58641"/>
        <dbReference type="ChEBI" id="CHEBI:59789"/>
        <dbReference type="EC" id="2.1.1.103"/>
    </reaction>
    <physiologicalReaction direction="left-to-right" evidence="7">
        <dbReference type="Rhea" id="RHEA:25322"/>
    </physiologicalReaction>
</comment>
<dbReference type="Pfam" id="PF13847">
    <property type="entry name" value="Methyltransf_31"/>
    <property type="match status" value="1"/>
</dbReference>
<evidence type="ECO:0000256" key="7">
    <source>
        <dbReference type="ARBA" id="ARBA00047841"/>
    </source>
</evidence>
<sequence>MQVMMLCSAANDILAAEDRAQVLKISPCLKNKRVLELGSGIGRFTTELAKLAKKVTAVDFIESYVEKNREVNGHFKNVSFEAADVMELELTDNSDEEVEKLTVKMLGWLSDGGYLFIRESCYRPSGDVKRTTNPTYYRSPIDYFKISQNKIYNTKWRQPFSFVCQRALSIEAYIKFA</sequence>
<evidence type="ECO:0000256" key="2">
    <source>
        <dbReference type="ARBA" id="ARBA00005189"/>
    </source>
</evidence>
<keyword evidence="3 9" id="KW-0489">Methyltransferase</keyword>
<evidence type="ECO:0000256" key="5">
    <source>
        <dbReference type="ARBA" id="ARBA00035674"/>
    </source>
</evidence>
<evidence type="ECO:0000259" key="8">
    <source>
        <dbReference type="Pfam" id="PF13847"/>
    </source>
</evidence>
<dbReference type="CDD" id="cd02440">
    <property type="entry name" value="AdoMet_MTases"/>
    <property type="match status" value="1"/>
</dbReference>
<keyword evidence="4 9" id="KW-0808">Transferase</keyword>
<evidence type="ECO:0000256" key="1">
    <source>
        <dbReference type="ARBA" id="ARBA00004969"/>
    </source>
</evidence>
<comment type="caution">
    <text evidence="9">The sequence shown here is derived from an EMBL/GenBank/DDBJ whole genome shotgun (WGS) entry which is preliminary data.</text>
</comment>
<comment type="pathway">
    <text evidence="1">Phospholipid metabolism; phosphatidylcholine biosynthesis.</text>
</comment>
<evidence type="ECO:0000256" key="4">
    <source>
        <dbReference type="ARBA" id="ARBA00022679"/>
    </source>
</evidence>